<comment type="cofactor">
    <cofactor evidence="9">
        <name>Mg(2+)</name>
        <dbReference type="ChEBI" id="CHEBI:18420"/>
    </cofactor>
</comment>
<feature type="transmembrane region" description="Helical" evidence="9">
    <location>
        <begin position="518"/>
        <end position="539"/>
    </location>
</feature>
<dbReference type="PIRSF" id="PIRSF001265">
    <property type="entry name" value="H+-PPase"/>
    <property type="match status" value="1"/>
</dbReference>
<dbReference type="OrthoDB" id="9808652at2"/>
<evidence type="ECO:0000256" key="8">
    <source>
        <dbReference type="ARBA" id="ARBA00023136"/>
    </source>
</evidence>
<evidence type="ECO:0000256" key="5">
    <source>
        <dbReference type="ARBA" id="ARBA00022967"/>
    </source>
</evidence>
<feature type="transmembrane region" description="Helical" evidence="9">
    <location>
        <begin position="96"/>
        <end position="118"/>
    </location>
</feature>
<evidence type="ECO:0000256" key="2">
    <source>
        <dbReference type="ARBA" id="ARBA00022448"/>
    </source>
</evidence>
<keyword evidence="11" id="KW-0378">Hydrolase</keyword>
<feature type="site" description="Determinant of potassium independence" evidence="9">
    <location>
        <position position="475"/>
    </location>
</feature>
<sequence>MDLSWLVWTAGLIAVLFALYLIRDVMRRDSGTPAMQDIAGRILEGAVAFLRRQYRTIAILAIVAAVAVGAVVGLLGGERGLEAYGITGFGIAWRTALAFMAGALCSGISGIIGMYISVKSNLRCAAAAAKGGLSEAVTVAIRGGAVSGFLIVALSLLGVAGIYYMYGGNPEVTPHLIIGFGFGASFVALFAQLGGGIYTKAADMGADLVGKVEAGIPEDDPRNAAVIADLVGDNVGDCAGRGADLFESTAAENIGAMILGITLYLATGNAAWVLFPLVVRAFGIIASIVGIMFVRGKDNESPMNALNRGYFTAVGLSIIGLFVANQTIGGDLWLFGAGVIGILTSVAMVFITQYYTEFRYNPVKEIANASRTGPATNIVSGTAVGLETAMPTAITIGAALLLSYWMGGQTGIAGGAVFGTAAATMGMLMTCPFILAMDTFGPITDNANGVIEMAGVGGKVRKITDHLDAVGNTTKALTKGYALASAGLAAFLLFEAYLERVAFLRGETEMMAVDLSRIEVFVGGLLAVALVFFFSAVAIKAVGKTASKIIEEVRRQFKADPGILAGTSRPDYARAVDITAAAGLREMIFPGLLPVLSPIVLGIFLKVTGYDSAMAIAGFLMVGTIGGIMMAAYLNNSGGAWDNAKKYIETGEMLESDGSPVMKHTVTHAATVVGDTVGDPFKDTAGPSIHVLIKLLSTITLVLAPLFI</sequence>
<proteinExistence type="inferred from homology"/>
<dbReference type="Proteomes" id="UP000218257">
    <property type="component" value="Chromosome"/>
</dbReference>
<comment type="function">
    <text evidence="9">Proton pump that utilizes the energy of pyrophosphate hydrolysis as the driving force for proton movement across the membrane. Generates a proton motive force.</text>
</comment>
<evidence type="ECO:0000256" key="1">
    <source>
        <dbReference type="ARBA" id="ARBA00004127"/>
    </source>
</evidence>
<keyword evidence="6 9" id="KW-1133">Transmembrane helix</keyword>
<feature type="transmembrane region" description="Helical" evidence="9">
    <location>
        <begin position="412"/>
        <end position="435"/>
    </location>
</feature>
<dbReference type="GO" id="GO:0009678">
    <property type="term" value="F:diphosphate hydrolysis-driven proton transmembrane transporter activity"/>
    <property type="evidence" value="ECO:0007669"/>
    <property type="project" value="UniProtKB-UniRule"/>
</dbReference>
<dbReference type="InterPro" id="IPR004131">
    <property type="entry name" value="PPase-energised_H-pump"/>
</dbReference>
<dbReference type="NCBIfam" id="TIGR01104">
    <property type="entry name" value="V_PPase"/>
    <property type="match status" value="1"/>
</dbReference>
<protein>
    <recommendedName>
        <fullName evidence="9">K(+)-insensitive pyrophosphate-energized proton pump</fullName>
        <ecNumber evidence="9">7.1.3.1</ecNumber>
    </recommendedName>
    <alternativeName>
        <fullName evidence="9">Membrane-bound proton-translocating pyrophosphatase</fullName>
    </alternativeName>
    <alternativeName>
        <fullName evidence="9">Pyrophosphate-energized inorganic pyrophosphatase</fullName>
        <shortName evidence="9">H(+)-PPase</shortName>
    </alternativeName>
</protein>
<dbReference type="GO" id="GO:0004427">
    <property type="term" value="F:inorganic diphosphate phosphatase activity"/>
    <property type="evidence" value="ECO:0007669"/>
    <property type="project" value="UniProtKB-UniRule"/>
</dbReference>
<dbReference type="GO" id="GO:0005886">
    <property type="term" value="C:plasma membrane"/>
    <property type="evidence" value="ECO:0007669"/>
    <property type="project" value="UniProtKB-SubCell"/>
</dbReference>
<evidence type="ECO:0000313" key="10">
    <source>
        <dbReference type="EMBL" id="BAZ97227.1"/>
    </source>
</evidence>
<feature type="transmembrane region" description="Helical" evidence="9">
    <location>
        <begin position="273"/>
        <end position="294"/>
    </location>
</feature>
<keyword evidence="9" id="KW-0375">Hydrogen ion transport</keyword>
<keyword evidence="4 9" id="KW-0460">Magnesium</keyword>
<dbReference type="EMBL" id="JGYD01000026">
    <property type="protein sequence ID" value="KSV16431.1"/>
    <property type="molecule type" value="Genomic_DNA"/>
</dbReference>
<gene>
    <name evidence="9 11" type="primary">hppA</name>
    <name evidence="11" type="ORF">DA01_04155</name>
    <name evidence="10" type="ORF">DEHALATV1_0599</name>
</gene>
<feature type="transmembrane region" description="Helical" evidence="9">
    <location>
        <begin position="57"/>
        <end position="76"/>
    </location>
</feature>
<dbReference type="Pfam" id="PF03030">
    <property type="entry name" value="H_PPase"/>
    <property type="match status" value="1"/>
</dbReference>
<feature type="transmembrane region" description="Helical" evidence="9">
    <location>
        <begin position="332"/>
        <end position="351"/>
    </location>
</feature>
<dbReference type="EMBL" id="AP017649">
    <property type="protein sequence ID" value="BAZ97227.1"/>
    <property type="molecule type" value="Genomic_DNA"/>
</dbReference>
<evidence type="ECO:0000256" key="6">
    <source>
        <dbReference type="ARBA" id="ARBA00022989"/>
    </source>
</evidence>
<feature type="transmembrane region" description="Helical" evidence="9">
    <location>
        <begin position="172"/>
        <end position="191"/>
    </location>
</feature>
<dbReference type="eggNOG" id="COG3808">
    <property type="taxonomic scope" value="Bacteria"/>
</dbReference>
<dbReference type="GO" id="GO:0012505">
    <property type="term" value="C:endomembrane system"/>
    <property type="evidence" value="ECO:0007669"/>
    <property type="project" value="UniProtKB-SubCell"/>
</dbReference>
<feature type="transmembrane region" description="Helical" evidence="9">
    <location>
        <begin position="587"/>
        <end position="605"/>
    </location>
</feature>
<keyword evidence="3 9" id="KW-0812">Transmembrane</keyword>
<dbReference type="PANTHER" id="PTHR31998">
    <property type="entry name" value="K(+)-INSENSITIVE PYROPHOSPHATE-ENERGIZED PROTON PUMP"/>
    <property type="match status" value="1"/>
</dbReference>
<comment type="subunit">
    <text evidence="9">Homodimer.</text>
</comment>
<dbReference type="NCBIfam" id="NF001953">
    <property type="entry name" value="PRK00733.2-1"/>
    <property type="match status" value="1"/>
</dbReference>
<reference evidence="10 13" key="2">
    <citation type="journal article" date="2017" name="Sci. Rep.">
        <title>Isolation and genomic characterization of a Dehalococcoides strain suggests genomic rearrangement during culture.</title>
        <authorList>
            <person name="Yohda M."/>
            <person name="Ikegami K."/>
            <person name="Aita Y."/>
            <person name="Kitajima M."/>
            <person name="Takechi A."/>
            <person name="Iwamoto M."/>
            <person name="Fukuda T."/>
            <person name="Tamura N."/>
            <person name="Shibasaki J."/>
            <person name="Koike S."/>
            <person name="Komatsu D."/>
            <person name="Miyagi S."/>
            <person name="Nishimura M."/>
            <person name="Uchino Y."/>
            <person name="Shiroma A."/>
            <person name="Shimoji M."/>
            <person name="Tamotsu H."/>
            <person name="Ashimine N."/>
            <person name="Shinzato M."/>
            <person name="Ohki S."/>
            <person name="Nakano K."/>
            <person name="Teruya K."/>
            <person name="Satou K."/>
            <person name="Hirano T."/>
            <person name="Yagi O."/>
        </authorList>
    </citation>
    <scope>NUCLEOTIDE SEQUENCE [LARGE SCALE GENOMIC DNA]</scope>
    <source>
        <strain evidence="10 13">UCH-ATV1</strain>
    </source>
</reference>
<dbReference type="Proteomes" id="UP000053577">
    <property type="component" value="Unassembled WGS sequence"/>
</dbReference>
<organism evidence="11 12">
    <name type="scientific">Dehalococcoides mccartyi</name>
    <dbReference type="NCBI Taxonomy" id="61435"/>
    <lineage>
        <taxon>Bacteria</taxon>
        <taxon>Bacillati</taxon>
        <taxon>Chloroflexota</taxon>
        <taxon>Dehalococcoidia</taxon>
        <taxon>Dehalococcoidales</taxon>
        <taxon>Dehalococcoidaceae</taxon>
        <taxon>Dehalococcoides</taxon>
    </lineage>
</organism>
<name>A0A0V8LY19_9CHLR</name>
<evidence type="ECO:0000313" key="12">
    <source>
        <dbReference type="Proteomes" id="UP000053577"/>
    </source>
</evidence>
<keyword evidence="2 9" id="KW-0813">Transport</keyword>
<keyword evidence="9" id="KW-1003">Cell membrane</keyword>
<evidence type="ECO:0000256" key="9">
    <source>
        <dbReference type="HAMAP-Rule" id="MF_01129"/>
    </source>
</evidence>
<dbReference type="GO" id="GO:0000287">
    <property type="term" value="F:magnesium ion binding"/>
    <property type="evidence" value="ECO:0007669"/>
    <property type="project" value="UniProtKB-UniRule"/>
</dbReference>
<reference evidence="11 12" key="1">
    <citation type="journal article" date="2015" name="Sci. Rep.">
        <title>A comparative genomics and reductive dehalogenase gene transcription study of two chloroethene-respiring bacteria, Dehalococcoides mccartyi strains MB and 11a.</title>
        <authorList>
            <person name="Low A."/>
            <person name="Shen Z."/>
            <person name="Cheng D."/>
            <person name="Rogers M.J."/>
            <person name="Lee P.K."/>
            <person name="He J."/>
        </authorList>
    </citation>
    <scope>NUCLEOTIDE SEQUENCE [LARGE SCALE GENOMIC DNA]</scope>
    <source>
        <strain evidence="11 12">MB</strain>
    </source>
</reference>
<keyword evidence="7 9" id="KW-0406">Ion transport</keyword>
<dbReference type="PATRIC" id="fig|61435.5.peg.829"/>
<evidence type="ECO:0000256" key="3">
    <source>
        <dbReference type="ARBA" id="ARBA00022692"/>
    </source>
</evidence>
<dbReference type="AlphaFoldDB" id="A0A0V8LY19"/>
<comment type="similarity">
    <text evidence="9">Belongs to the H(+)-translocating pyrophosphatase (TC 3.A.10) family. K(+)-insensitive subfamily.</text>
</comment>
<feature type="transmembrane region" description="Helical" evidence="9">
    <location>
        <begin position="6"/>
        <end position="22"/>
    </location>
</feature>
<evidence type="ECO:0000313" key="11">
    <source>
        <dbReference type="EMBL" id="KSV16431.1"/>
    </source>
</evidence>
<keyword evidence="5 9" id="KW-1278">Translocase</keyword>
<accession>A0A0V8LY19</accession>
<evidence type="ECO:0000313" key="13">
    <source>
        <dbReference type="Proteomes" id="UP000218257"/>
    </source>
</evidence>
<evidence type="ECO:0000256" key="4">
    <source>
        <dbReference type="ARBA" id="ARBA00022842"/>
    </source>
</evidence>
<feature type="transmembrane region" description="Helical" evidence="9">
    <location>
        <begin position="689"/>
        <end position="707"/>
    </location>
</feature>
<keyword evidence="8 9" id="KW-0472">Membrane</keyword>
<dbReference type="HAMAP" id="MF_01129">
    <property type="entry name" value="PPase_energized_pump"/>
    <property type="match status" value="1"/>
</dbReference>
<dbReference type="RefSeq" id="WP_041341847.1">
    <property type="nucleotide sequence ID" value="NZ_AP017649.1"/>
</dbReference>
<comment type="subcellular location">
    <subcellularLocation>
        <location evidence="9">Cell membrane</location>
        <topology evidence="9">Multi-pass membrane protein</topology>
    </subcellularLocation>
    <subcellularLocation>
        <location evidence="1">Endomembrane system</location>
        <topology evidence="1">Multi-pass membrane protein</topology>
    </subcellularLocation>
</comment>
<feature type="transmembrane region" description="Helical" evidence="9">
    <location>
        <begin position="139"/>
        <end position="166"/>
    </location>
</feature>
<feature type="transmembrane region" description="Helical" evidence="9">
    <location>
        <begin position="612"/>
        <end position="634"/>
    </location>
</feature>
<evidence type="ECO:0000256" key="7">
    <source>
        <dbReference type="ARBA" id="ARBA00023065"/>
    </source>
</evidence>
<comment type="catalytic activity">
    <reaction evidence="9">
        <text>diphosphate + H2O + H(+)(in) = 2 phosphate + 2 H(+)(out)</text>
        <dbReference type="Rhea" id="RHEA:13973"/>
        <dbReference type="ChEBI" id="CHEBI:15377"/>
        <dbReference type="ChEBI" id="CHEBI:15378"/>
        <dbReference type="ChEBI" id="CHEBI:33019"/>
        <dbReference type="ChEBI" id="CHEBI:43474"/>
        <dbReference type="EC" id="7.1.3.1"/>
    </reaction>
</comment>
<dbReference type="EC" id="7.1.3.1" evidence="9"/>
<comment type="caution">
    <text evidence="9">Lacks conserved residue(s) required for the propagation of feature annotation.</text>
</comment>
<feature type="transmembrane region" description="Helical" evidence="9">
    <location>
        <begin position="480"/>
        <end position="498"/>
    </location>
</feature>
<feature type="transmembrane region" description="Helical" evidence="9">
    <location>
        <begin position="306"/>
        <end position="326"/>
    </location>
</feature>
<dbReference type="NCBIfam" id="NF001960">
    <property type="entry name" value="PRK00733.3-5"/>
    <property type="match status" value="1"/>
</dbReference>